<evidence type="ECO:0000256" key="1">
    <source>
        <dbReference type="ARBA" id="ARBA00004141"/>
    </source>
</evidence>
<keyword evidence="3 5" id="KW-1133">Transmembrane helix</keyword>
<dbReference type="EMBL" id="MFQN01000007">
    <property type="protein sequence ID" value="OGH75533.1"/>
    <property type="molecule type" value="Genomic_DNA"/>
</dbReference>
<feature type="transmembrane region" description="Helical" evidence="5">
    <location>
        <begin position="100"/>
        <end position="117"/>
    </location>
</feature>
<keyword evidence="2 5" id="KW-0812">Transmembrane</keyword>
<feature type="transmembrane region" description="Helical" evidence="5">
    <location>
        <begin position="437"/>
        <end position="455"/>
    </location>
</feature>
<feature type="transmembrane region" description="Helical" evidence="5">
    <location>
        <begin position="12"/>
        <end position="33"/>
    </location>
</feature>
<gene>
    <name evidence="7" type="ORF">A3G00_00520</name>
</gene>
<dbReference type="SUPFAM" id="SSF48452">
    <property type="entry name" value="TPR-like"/>
    <property type="match status" value="1"/>
</dbReference>
<dbReference type="GO" id="GO:0016020">
    <property type="term" value="C:membrane"/>
    <property type="evidence" value="ECO:0007669"/>
    <property type="project" value="UniProtKB-SubCell"/>
</dbReference>
<feature type="transmembrane region" description="Helical" evidence="5">
    <location>
        <begin position="129"/>
        <end position="150"/>
    </location>
</feature>
<dbReference type="STRING" id="1798692.A3G00_00520"/>
<dbReference type="InterPro" id="IPR011990">
    <property type="entry name" value="TPR-like_helical_dom_sf"/>
</dbReference>
<feature type="transmembrane region" description="Helical" evidence="5">
    <location>
        <begin position="68"/>
        <end position="88"/>
    </location>
</feature>
<feature type="transmembrane region" description="Helical" evidence="5">
    <location>
        <begin position="385"/>
        <end position="403"/>
    </location>
</feature>
<evidence type="ECO:0000256" key="5">
    <source>
        <dbReference type="SAM" id="Phobius"/>
    </source>
</evidence>
<name>A0A1F6MVT2_9BACT</name>
<dbReference type="InterPro" id="IPR051533">
    <property type="entry name" value="WaaL-like"/>
</dbReference>
<comment type="caution">
    <text evidence="7">The sequence shown here is derived from an EMBL/GenBank/DDBJ whole genome shotgun (WGS) entry which is preliminary data.</text>
</comment>
<dbReference type="AlphaFoldDB" id="A0A1F6MVT2"/>
<dbReference type="Pfam" id="PF04932">
    <property type="entry name" value="Wzy_C"/>
    <property type="match status" value="1"/>
</dbReference>
<feature type="transmembrane region" description="Helical" evidence="5">
    <location>
        <begin position="196"/>
        <end position="213"/>
    </location>
</feature>
<dbReference type="PANTHER" id="PTHR37422">
    <property type="entry name" value="TEICHURONIC ACID BIOSYNTHESIS PROTEIN TUAE"/>
    <property type="match status" value="1"/>
</dbReference>
<keyword evidence="4 5" id="KW-0472">Membrane</keyword>
<protein>
    <recommendedName>
        <fullName evidence="6">O-antigen ligase-related domain-containing protein</fullName>
    </recommendedName>
</protein>
<feature type="transmembrane region" description="Helical" evidence="5">
    <location>
        <begin position="39"/>
        <end position="56"/>
    </location>
</feature>
<evidence type="ECO:0000259" key="6">
    <source>
        <dbReference type="Pfam" id="PF04932"/>
    </source>
</evidence>
<organism evidence="7 8">
    <name type="scientific">Candidatus Magasanikbacteria bacterium RIFCSPLOWO2_12_FULL_43_12</name>
    <dbReference type="NCBI Taxonomy" id="1798692"/>
    <lineage>
        <taxon>Bacteria</taxon>
        <taxon>Candidatus Magasanikiibacteriota</taxon>
    </lineage>
</organism>
<feature type="transmembrane region" description="Helical" evidence="5">
    <location>
        <begin position="345"/>
        <end position="373"/>
    </location>
</feature>
<dbReference type="Proteomes" id="UP000178347">
    <property type="component" value="Unassembled WGS sequence"/>
</dbReference>
<comment type="subcellular location">
    <subcellularLocation>
        <location evidence="1">Membrane</location>
        <topology evidence="1">Multi-pass membrane protein</topology>
    </subcellularLocation>
</comment>
<feature type="transmembrane region" description="Helical" evidence="5">
    <location>
        <begin position="170"/>
        <end position="189"/>
    </location>
</feature>
<reference evidence="7 8" key="1">
    <citation type="journal article" date="2016" name="Nat. Commun.">
        <title>Thousands of microbial genomes shed light on interconnected biogeochemical processes in an aquifer system.</title>
        <authorList>
            <person name="Anantharaman K."/>
            <person name="Brown C.T."/>
            <person name="Hug L.A."/>
            <person name="Sharon I."/>
            <person name="Castelle C.J."/>
            <person name="Probst A.J."/>
            <person name="Thomas B.C."/>
            <person name="Singh A."/>
            <person name="Wilkins M.J."/>
            <person name="Karaoz U."/>
            <person name="Brodie E.L."/>
            <person name="Williams K.H."/>
            <person name="Hubbard S.S."/>
            <person name="Banfield J.F."/>
        </authorList>
    </citation>
    <scope>NUCLEOTIDE SEQUENCE [LARGE SCALE GENOMIC DNA]</scope>
</reference>
<proteinExistence type="predicted"/>
<feature type="domain" description="O-antigen ligase-related" evidence="6">
    <location>
        <begin position="205"/>
        <end position="362"/>
    </location>
</feature>
<evidence type="ECO:0000313" key="7">
    <source>
        <dbReference type="EMBL" id="OGH75533.1"/>
    </source>
</evidence>
<feature type="transmembrane region" description="Helical" evidence="5">
    <location>
        <begin position="219"/>
        <end position="236"/>
    </location>
</feature>
<evidence type="ECO:0000256" key="2">
    <source>
        <dbReference type="ARBA" id="ARBA00022692"/>
    </source>
</evidence>
<evidence type="ECO:0000256" key="3">
    <source>
        <dbReference type="ARBA" id="ARBA00022989"/>
    </source>
</evidence>
<feature type="transmembrane region" description="Helical" evidence="5">
    <location>
        <begin position="248"/>
        <end position="265"/>
    </location>
</feature>
<dbReference type="InterPro" id="IPR007016">
    <property type="entry name" value="O-antigen_ligase-rel_domated"/>
</dbReference>
<evidence type="ECO:0000313" key="8">
    <source>
        <dbReference type="Proteomes" id="UP000178347"/>
    </source>
</evidence>
<evidence type="ECO:0000256" key="4">
    <source>
        <dbReference type="ARBA" id="ARBA00023136"/>
    </source>
</evidence>
<sequence length="672" mass="76210">MRRYLEQFIKLSVAATFFVPLVLISSKFIFPFIVPKILIFRSLTLLMLGAYVVLLVSDYARYRPRVTLINIAVVAFFFSFFVSTFVGVDWYRSFWDNHERMLGLFTIFHYVVYYFIATSVIKEKNDWRWLLRLFLLAGGIAMFIGLLQKINPLLLLNDGSSRVSATLGNPIYYSGYGLFLFYIGLILFWKESVKEWKYFAIIGGALGFMGVFLGGTRGTLLGLIASVGILMVSYFFTLKEHKKMRQTIGAVIAAGIIVFSLLFAFRQTNFVQRIPAVGRLFSVSFASSTGATRIMAWKIAVAAWEEKPVFGWGPNNFYYAFNKYYQPESLERGWGETWFDAAHSAIFNALAVQGIVGLFLYVGLFAIAIVQLWFGYKKKVIDAHLLGIGAAFLVGHFIHNAVVFENPTSYLYFFFFLAFVNRQTFGVEEKEKKEKTVSPALTMAMLVVVLFLIYSTNINVARANMTSLRVLGAMQTGQLVAETYQKAVEMSSPHIDDIRSDFVRSLIMIIPQYNKASFTDKAKELYQLGYDESKKNLVLHPLDIRTHLQFAQLIQQGVMELKEPPQSLLEAETVLKDALVKSLKRQQIIYQLAMLELLIGKPDEAVILLQSAIDDDDRIGEGWWRLALVYAQTGDNDKAREIIKTAQDKGIVFDAQGNSVVSMILQADEKSK</sequence>
<dbReference type="Gene3D" id="1.25.40.10">
    <property type="entry name" value="Tetratricopeptide repeat domain"/>
    <property type="match status" value="1"/>
</dbReference>
<accession>A0A1F6MVT2</accession>
<dbReference type="PANTHER" id="PTHR37422:SF13">
    <property type="entry name" value="LIPOPOLYSACCHARIDE BIOSYNTHESIS PROTEIN PA4999-RELATED"/>
    <property type="match status" value="1"/>
</dbReference>